<feature type="transmembrane region" description="Helical" evidence="7">
    <location>
        <begin position="209"/>
        <end position="230"/>
    </location>
</feature>
<dbReference type="OrthoDB" id="444631at2759"/>
<dbReference type="InterPro" id="IPR049326">
    <property type="entry name" value="Rhodopsin_dom_fungi"/>
</dbReference>
<dbReference type="Pfam" id="PF20684">
    <property type="entry name" value="Fung_rhodopsin"/>
    <property type="match status" value="1"/>
</dbReference>
<evidence type="ECO:0000259" key="8">
    <source>
        <dbReference type="Pfam" id="PF20684"/>
    </source>
</evidence>
<dbReference type="PANTHER" id="PTHR33048">
    <property type="entry name" value="PTH11-LIKE INTEGRAL MEMBRANE PROTEIN (AFU_ORTHOLOGUE AFUA_5G11245)"/>
    <property type="match status" value="1"/>
</dbReference>
<comment type="caution">
    <text evidence="9">The sequence shown here is derived from an EMBL/GenBank/DDBJ whole genome shotgun (WGS) entry which is preliminary data.</text>
</comment>
<keyword evidence="4 7" id="KW-0472">Membrane</keyword>
<evidence type="ECO:0000313" key="9">
    <source>
        <dbReference type="EMBL" id="KAH6866047.1"/>
    </source>
</evidence>
<gene>
    <name evidence="9" type="ORF">B0T10DRAFT_576366</name>
</gene>
<reference evidence="9 10" key="1">
    <citation type="journal article" date="2021" name="Nat. Commun.">
        <title>Genetic determinants of endophytism in the Arabidopsis root mycobiome.</title>
        <authorList>
            <person name="Mesny F."/>
            <person name="Miyauchi S."/>
            <person name="Thiergart T."/>
            <person name="Pickel B."/>
            <person name="Atanasova L."/>
            <person name="Karlsson M."/>
            <person name="Huettel B."/>
            <person name="Barry K.W."/>
            <person name="Haridas S."/>
            <person name="Chen C."/>
            <person name="Bauer D."/>
            <person name="Andreopoulos W."/>
            <person name="Pangilinan J."/>
            <person name="LaButti K."/>
            <person name="Riley R."/>
            <person name="Lipzen A."/>
            <person name="Clum A."/>
            <person name="Drula E."/>
            <person name="Henrissat B."/>
            <person name="Kohler A."/>
            <person name="Grigoriev I.V."/>
            <person name="Martin F.M."/>
            <person name="Hacquard S."/>
        </authorList>
    </citation>
    <scope>NUCLEOTIDE SEQUENCE [LARGE SCALE GENOMIC DNA]</scope>
    <source>
        <strain evidence="9 10">MPI-CAGE-CH-0241</strain>
    </source>
</reference>
<sequence length="348" mass="39349">MAATATAVILAEWLLLGLGTVILAARLYLRLCLQKRRLLVGDVLICATLIVGMLNASFDIRFMKLGALEPQVLTDLTAFEGSKEDSRMVLKLLWLTNYSWFTTCYLCKASLLAIYFQLFPKYMRKRRVILWIAVTYVILAYVITLLLATLTCLPFDRHWSLDPQYQCPAEEWATFVKVSWTLHFAGDLQVFGLPWLIVPELQLQRSLRIGMYCTFLIGFINIAFTITAFIKVQIATKNSELPIYAIGLWTNVDVNLSIIVASLPSLRPYLRGRQGLKYADNSNSYVKPKSAAQTISRLNAVDKPDCTVKAFASSANNGLPETPHWRDDSWENRSRSNGSETELVHLPL</sequence>
<evidence type="ECO:0000256" key="7">
    <source>
        <dbReference type="SAM" id="Phobius"/>
    </source>
</evidence>
<dbReference type="AlphaFoldDB" id="A0A9P9AG16"/>
<accession>A0A9P9AG16</accession>
<protein>
    <recommendedName>
        <fullName evidence="8">Rhodopsin domain-containing protein</fullName>
    </recommendedName>
</protein>
<comment type="subcellular location">
    <subcellularLocation>
        <location evidence="1">Membrane</location>
        <topology evidence="1">Multi-pass membrane protein</topology>
    </subcellularLocation>
</comment>
<feature type="domain" description="Rhodopsin" evidence="8">
    <location>
        <begin position="25"/>
        <end position="271"/>
    </location>
</feature>
<evidence type="ECO:0000313" key="10">
    <source>
        <dbReference type="Proteomes" id="UP000777438"/>
    </source>
</evidence>
<feature type="region of interest" description="Disordered" evidence="6">
    <location>
        <begin position="313"/>
        <end position="348"/>
    </location>
</feature>
<evidence type="ECO:0000256" key="2">
    <source>
        <dbReference type="ARBA" id="ARBA00022692"/>
    </source>
</evidence>
<comment type="similarity">
    <text evidence="5">Belongs to the SAT4 family.</text>
</comment>
<keyword evidence="10" id="KW-1185">Reference proteome</keyword>
<feature type="compositionally biased region" description="Basic and acidic residues" evidence="6">
    <location>
        <begin position="323"/>
        <end position="334"/>
    </location>
</feature>
<dbReference type="InterPro" id="IPR052337">
    <property type="entry name" value="SAT4-like"/>
</dbReference>
<dbReference type="GO" id="GO:0016020">
    <property type="term" value="C:membrane"/>
    <property type="evidence" value="ECO:0007669"/>
    <property type="project" value="UniProtKB-SubCell"/>
</dbReference>
<keyword evidence="3 7" id="KW-1133">Transmembrane helix</keyword>
<dbReference type="EMBL" id="JAGPYM010000166">
    <property type="protein sequence ID" value="KAH6866047.1"/>
    <property type="molecule type" value="Genomic_DNA"/>
</dbReference>
<evidence type="ECO:0000256" key="5">
    <source>
        <dbReference type="ARBA" id="ARBA00038359"/>
    </source>
</evidence>
<evidence type="ECO:0000256" key="1">
    <source>
        <dbReference type="ARBA" id="ARBA00004141"/>
    </source>
</evidence>
<organism evidence="9 10">
    <name type="scientific">Thelonectria olida</name>
    <dbReference type="NCBI Taxonomy" id="1576542"/>
    <lineage>
        <taxon>Eukaryota</taxon>
        <taxon>Fungi</taxon>
        <taxon>Dikarya</taxon>
        <taxon>Ascomycota</taxon>
        <taxon>Pezizomycotina</taxon>
        <taxon>Sordariomycetes</taxon>
        <taxon>Hypocreomycetidae</taxon>
        <taxon>Hypocreales</taxon>
        <taxon>Nectriaceae</taxon>
        <taxon>Thelonectria</taxon>
    </lineage>
</organism>
<proteinExistence type="inferred from homology"/>
<evidence type="ECO:0000256" key="3">
    <source>
        <dbReference type="ARBA" id="ARBA00022989"/>
    </source>
</evidence>
<dbReference type="Proteomes" id="UP000777438">
    <property type="component" value="Unassembled WGS sequence"/>
</dbReference>
<feature type="transmembrane region" description="Helical" evidence="7">
    <location>
        <begin position="98"/>
        <end position="116"/>
    </location>
</feature>
<feature type="transmembrane region" description="Helical" evidence="7">
    <location>
        <begin position="6"/>
        <end position="29"/>
    </location>
</feature>
<feature type="transmembrane region" description="Helical" evidence="7">
    <location>
        <begin position="128"/>
        <end position="150"/>
    </location>
</feature>
<evidence type="ECO:0000256" key="6">
    <source>
        <dbReference type="SAM" id="MobiDB-lite"/>
    </source>
</evidence>
<feature type="transmembrane region" description="Helical" evidence="7">
    <location>
        <begin position="38"/>
        <end position="58"/>
    </location>
</feature>
<keyword evidence="2 7" id="KW-0812">Transmembrane</keyword>
<evidence type="ECO:0000256" key="4">
    <source>
        <dbReference type="ARBA" id="ARBA00023136"/>
    </source>
</evidence>
<name>A0A9P9AG16_9HYPO</name>
<dbReference type="PANTHER" id="PTHR33048:SF92">
    <property type="entry name" value="INTEGRAL MEMBRANE PROTEIN"/>
    <property type="match status" value="1"/>
</dbReference>